<evidence type="ECO:0000259" key="5">
    <source>
        <dbReference type="PROSITE" id="PS50004"/>
    </source>
</evidence>
<feature type="domain" description="EF-hand" evidence="6">
    <location>
        <begin position="667"/>
        <end position="702"/>
    </location>
</feature>
<feature type="region of interest" description="Disordered" evidence="4">
    <location>
        <begin position="2000"/>
        <end position="2020"/>
    </location>
</feature>
<keyword evidence="8" id="KW-1185">Reference proteome</keyword>
<feature type="coiled-coil region" evidence="3">
    <location>
        <begin position="1216"/>
        <end position="1297"/>
    </location>
</feature>
<dbReference type="GO" id="GO:0005509">
    <property type="term" value="F:calcium ion binding"/>
    <property type="evidence" value="ECO:0007669"/>
    <property type="project" value="InterPro"/>
</dbReference>
<evidence type="ECO:0000256" key="2">
    <source>
        <dbReference type="ARBA" id="ARBA00022837"/>
    </source>
</evidence>
<keyword evidence="3" id="KW-0175">Coiled coil</keyword>
<dbReference type="PROSITE" id="PS50222">
    <property type="entry name" value="EF_HAND_2"/>
    <property type="match status" value="4"/>
</dbReference>
<dbReference type="Proteomes" id="UP001146120">
    <property type="component" value="Unassembled WGS sequence"/>
</dbReference>
<dbReference type="InterPro" id="IPR011992">
    <property type="entry name" value="EF-hand-dom_pair"/>
</dbReference>
<feature type="domain" description="C2" evidence="5">
    <location>
        <begin position="192"/>
        <end position="322"/>
    </location>
</feature>
<dbReference type="InterPro" id="IPR002048">
    <property type="entry name" value="EF_hand_dom"/>
</dbReference>
<feature type="coiled-coil region" evidence="3">
    <location>
        <begin position="1405"/>
        <end position="1467"/>
    </location>
</feature>
<feature type="region of interest" description="Disordered" evidence="4">
    <location>
        <begin position="1907"/>
        <end position="1938"/>
    </location>
</feature>
<feature type="region of interest" description="Disordered" evidence="4">
    <location>
        <begin position="1"/>
        <end position="199"/>
    </location>
</feature>
<evidence type="ECO:0000313" key="7">
    <source>
        <dbReference type="EMBL" id="DBA04666.1"/>
    </source>
</evidence>
<evidence type="ECO:0008006" key="9">
    <source>
        <dbReference type="Google" id="ProtNLM"/>
    </source>
</evidence>
<feature type="compositionally biased region" description="Low complexity" evidence="4">
    <location>
        <begin position="1554"/>
        <end position="1572"/>
    </location>
</feature>
<dbReference type="Gene3D" id="1.10.238.10">
    <property type="entry name" value="EF-hand"/>
    <property type="match status" value="2"/>
</dbReference>
<dbReference type="InterPro" id="IPR000008">
    <property type="entry name" value="C2_dom"/>
</dbReference>
<dbReference type="PROSITE" id="PS50004">
    <property type="entry name" value="C2"/>
    <property type="match status" value="3"/>
</dbReference>
<dbReference type="PANTHER" id="PTHR47052:SF3">
    <property type="entry name" value="INGRESSION PROTEIN 1"/>
    <property type="match status" value="1"/>
</dbReference>
<feature type="domain" description="EF-hand" evidence="6">
    <location>
        <begin position="703"/>
        <end position="738"/>
    </location>
</feature>
<evidence type="ECO:0000256" key="1">
    <source>
        <dbReference type="ARBA" id="ARBA00022737"/>
    </source>
</evidence>
<comment type="caution">
    <text evidence="7">The sequence shown here is derived from an EMBL/GenBank/DDBJ whole genome shotgun (WGS) entry which is preliminary data.</text>
</comment>
<dbReference type="FunFam" id="1.10.238.10:FF:000003">
    <property type="entry name" value="Calmodulin A"/>
    <property type="match status" value="1"/>
</dbReference>
<feature type="compositionally biased region" description="Low complexity" evidence="4">
    <location>
        <begin position="1907"/>
        <end position="1918"/>
    </location>
</feature>
<feature type="region of interest" description="Disordered" evidence="4">
    <location>
        <begin position="1344"/>
        <end position="1376"/>
    </location>
</feature>
<evidence type="ECO:0000256" key="4">
    <source>
        <dbReference type="SAM" id="MobiDB-lite"/>
    </source>
</evidence>
<feature type="region of interest" description="Disordered" evidence="4">
    <location>
        <begin position="1193"/>
        <end position="1212"/>
    </location>
</feature>
<feature type="compositionally biased region" description="Pro residues" evidence="4">
    <location>
        <begin position="157"/>
        <end position="189"/>
    </location>
</feature>
<dbReference type="InterPro" id="IPR035892">
    <property type="entry name" value="C2_domain_sf"/>
</dbReference>
<feature type="region of interest" description="Disordered" evidence="4">
    <location>
        <begin position="632"/>
        <end position="663"/>
    </location>
</feature>
<feature type="compositionally biased region" description="Acidic residues" evidence="4">
    <location>
        <begin position="1613"/>
        <end position="1622"/>
    </location>
</feature>
<dbReference type="SUPFAM" id="SSF47473">
    <property type="entry name" value="EF-hand"/>
    <property type="match status" value="1"/>
</dbReference>
<accession>A0AAV2ZER8</accession>
<feature type="compositionally biased region" description="Polar residues" evidence="4">
    <location>
        <begin position="1000"/>
        <end position="1011"/>
    </location>
</feature>
<dbReference type="SMART" id="SM00054">
    <property type="entry name" value="EFh"/>
    <property type="match status" value="4"/>
</dbReference>
<name>A0AAV2ZER8_9STRA</name>
<dbReference type="InterPro" id="IPR018247">
    <property type="entry name" value="EF_Hand_1_Ca_BS"/>
</dbReference>
<dbReference type="PANTHER" id="PTHR47052">
    <property type="entry name" value="CONSERVED SERINE PROLINE-RICH PROTEIN (AFU_ORTHOLOGUE AFUA_2G01790)"/>
    <property type="match status" value="1"/>
</dbReference>
<dbReference type="CDD" id="cd00030">
    <property type="entry name" value="C2"/>
    <property type="match status" value="1"/>
</dbReference>
<feature type="compositionally biased region" description="Acidic residues" evidence="4">
    <location>
        <begin position="1771"/>
        <end position="1781"/>
    </location>
</feature>
<organism evidence="7 8">
    <name type="scientific">Lagenidium giganteum</name>
    <dbReference type="NCBI Taxonomy" id="4803"/>
    <lineage>
        <taxon>Eukaryota</taxon>
        <taxon>Sar</taxon>
        <taxon>Stramenopiles</taxon>
        <taxon>Oomycota</taxon>
        <taxon>Peronosporomycetes</taxon>
        <taxon>Pythiales</taxon>
        <taxon>Pythiaceae</taxon>
    </lineage>
</organism>
<feature type="region of interest" description="Disordered" evidence="4">
    <location>
        <begin position="1750"/>
        <end position="1786"/>
    </location>
</feature>
<gene>
    <name evidence="7" type="ORF">N0F65_012249</name>
</gene>
<keyword evidence="2" id="KW-0106">Calcium</keyword>
<feature type="compositionally biased region" description="Low complexity" evidence="4">
    <location>
        <begin position="1348"/>
        <end position="1363"/>
    </location>
</feature>
<dbReference type="Gene3D" id="2.60.40.150">
    <property type="entry name" value="C2 domain"/>
    <property type="match status" value="3"/>
</dbReference>
<dbReference type="SUPFAM" id="SSF49562">
    <property type="entry name" value="C2 domain (Calcium/lipid-binding domain, CaLB)"/>
    <property type="match status" value="3"/>
</dbReference>
<feature type="compositionally biased region" description="Pro residues" evidence="4">
    <location>
        <begin position="75"/>
        <end position="146"/>
    </location>
</feature>
<feature type="compositionally biased region" description="Pro residues" evidence="4">
    <location>
        <begin position="14"/>
        <end position="65"/>
    </location>
</feature>
<evidence type="ECO:0000259" key="6">
    <source>
        <dbReference type="PROSITE" id="PS50222"/>
    </source>
</evidence>
<dbReference type="InterPro" id="IPR052981">
    <property type="entry name" value="Ingression_C2_domain"/>
</dbReference>
<dbReference type="CDD" id="cd00051">
    <property type="entry name" value="EFh"/>
    <property type="match status" value="2"/>
</dbReference>
<feature type="domain" description="EF-hand" evidence="6">
    <location>
        <begin position="901"/>
        <end position="936"/>
    </location>
</feature>
<feature type="compositionally biased region" description="Acidic residues" evidence="4">
    <location>
        <begin position="1582"/>
        <end position="1597"/>
    </location>
</feature>
<feature type="domain" description="C2" evidence="5">
    <location>
        <begin position="330"/>
        <end position="447"/>
    </location>
</feature>
<dbReference type="Pfam" id="PF13499">
    <property type="entry name" value="EF-hand_7"/>
    <property type="match status" value="2"/>
</dbReference>
<feature type="region of interest" description="Disordered" evidence="4">
    <location>
        <begin position="1543"/>
        <end position="1622"/>
    </location>
</feature>
<sequence>MTDTSTEGGSGASPAPPRPSAPPPQAAPPAGAPPRPSAPPPRPSAPPPKPSAPPPKPSAPPPNAPSQPTSSPPKHAGPPPPKPAGASPGPPPNAPPGPPRGAPPGPPANAPPGPPRGAPPGPPPGAPPGAPPGPPPRPPPGAPPPLGGSSGPRSGLPGPPPGGPPKAPPGAPPAPPKGPPPPQEPPAPEVVPEDDPTAGVDVKTLVKRGRMNFKLLEARGLRKKANEKKFSCDPYVKIKIATHPLSAKEGKTKTLKKCPATVIFHEEVVAFDLTNPVSLIENNDVSVHIEVFDENLLSDELLGQVRFSALRYFDGKPHRQVLPLTVDGQDRGELEIEIKMDIALVGMISLILLEGRNLKSMELIGKQDPYCKLQIDKFMKRGKTVQKGGRNPYFGEEELLFWITDELWVHKMQLSVFDEDIGSDDLIGDASFSLLHFMETRGQQGHVIPIKNKGQNAGEVLMKIEFFPAGILHIQCHAGRQLRSVDVIGRQDPYVKFTLEGMATKTVKKTKTDQDGGREPEWENEHFVFEIVDQFNILIECWDEDSIGSDDLIGSATVSLLPLFRYGYVDDWLNLWVKGKFGNKDPAGQLHLEMSFEGPPGVAYPQHQVGMDRFTDKERRMKDGAMVVRQPTAEEMSASSGGTGAKKVSQVSDATKTKQRVENESEFTEEEILGSFKFIDLDKNTFIGASELRHLLICMGELITDEEVDDMIKLCDQDGDGQVSFEEFRRMVTHPDPGSPEFATAKYDEGDTTVDVQVVAGELSAEDKARLQEVREEKKRLMKRFVDDNRPNLDLLLRLFHKFLHMQKDGLDFDDFCSLFEVEATGEYRRLFSLYTENGTSDEEADIREILLGVVNFMEGADRTQRVKFCFELFDDDHNGFITEEEMINILKANHMATPEQVKKKAQTIMKQADDNGDGKMSLEEFHVIAKKFPNLLFPSYDTLKHMSERLHAAQIKLKRLNRLEAAIVDFFMEVVDRSPLPAPTEPPSPTHHGQHNDDSSTIARSSQQAENEFLRQKRKESFLKRAEGDPLSLLNALRTHLRIQFATQQDQEAAAAMALSAMQVTHRESTEDAQRTAEQWRHACEQAKQESSMLAEQIAASEDLRVHAARQTKRTTDSLMAEVHVLRAELEKHKDQARSLQREAEVAKQQVEALSNERKKLADDAAGSTTGTIAVYSRSSTAVSLSHASTGASSAPAAVAPNEQPNTNTLTPAEAQNLRRALREYEAKLCKLEATQEELKGENQRLQQQIVGYRHNTQTQSYTKLEREAKKAKDALDEASRKLTESEADLLRTRATLKERDVLIQNMKDEYNKLFGVLQKAKTAPAKLPRGNSSVLLLKSAGKGVTPSASNGNGPGNASNNNHNEAFGHQASGHTSLGAITSSTLHLASASDINTLANDNPYLRGHYKTRIDELEKQAEALQLQIRKMIASEYRYKQKNRLFRHERAQLMDTCDRLRQELEKAVLTSAKAITHSQLQQQQQVYSENQSTVRRGGIRPGSAGAAVGHVRSSCPVNDVKRLKMRNEFLEERFRAILHSATSSLTHHVVDSRDAQRATTTRVAGATTSTASVGAPMTHSSKDDKEEEDRLDSDDSEDGWGDSIRQIGRKRSQEKELEDVAEPEEPVIEVPPQLLPQQRRKAAEMQAAATMARNASVPSLDANTLEALKQVRRSGSMSARRLQRPQSATGWKRSVGTVATATTPGVGVDVTMSIELDEAKHERVFKALEQVNSMVHRYRPAQGKEAKQILHFSSDESQDDSARATGSGSGSDFSSDEGGDDDDSAGGGLTLDEHIEHILRRTRTIAMLRIANNTAQIIDDDELDDEDEDDFKKQMSFRRTPSSLRLGPNGEPPTGEQVAAMRLVRTLSSFLSLPKVISFQDLEEITEKLLDEPHDHADEYEHLIDFNVESPRSSSNGSSLPPDDPVWKAEKRRQSVGGNSMRSRSLPVIAIGALDVTNDPADLEIQQRKMFMEANRFGRFPSKRFFGSNRSLLSKASMRRLGSSNTLGSSKGSQLSMVGGLQHQPSWRSVAESSAVDGEEENELDDVGDNMSELGIENPHAGVHGSTFNEHEYLAWRTEVKEEYLDWIRAKLLAKRKRKSRVRKDSDKKPRWLLLYEASKRPSVSRREEVEAAMARK</sequence>
<feature type="coiled-coil region" evidence="3">
    <location>
        <begin position="1071"/>
        <end position="1165"/>
    </location>
</feature>
<feature type="domain" description="EF-hand" evidence="6">
    <location>
        <begin position="862"/>
        <end position="897"/>
    </location>
</feature>
<dbReference type="Pfam" id="PF00168">
    <property type="entry name" value="C2"/>
    <property type="match status" value="3"/>
</dbReference>
<reference evidence="7" key="1">
    <citation type="submission" date="2022-11" db="EMBL/GenBank/DDBJ databases">
        <authorList>
            <person name="Morgan W.R."/>
            <person name="Tartar A."/>
        </authorList>
    </citation>
    <scope>NUCLEOTIDE SEQUENCE</scope>
    <source>
        <strain evidence="7">ARSEF 373</strain>
    </source>
</reference>
<protein>
    <recommendedName>
        <fullName evidence="9">Calmodulin</fullName>
    </recommendedName>
</protein>
<feature type="domain" description="C2" evidence="5">
    <location>
        <begin position="456"/>
        <end position="573"/>
    </location>
</feature>
<dbReference type="SMART" id="SM00239">
    <property type="entry name" value="C2"/>
    <property type="match status" value="3"/>
</dbReference>
<feature type="region of interest" description="Disordered" evidence="4">
    <location>
        <begin position="980"/>
        <end position="1016"/>
    </location>
</feature>
<evidence type="ECO:0000313" key="8">
    <source>
        <dbReference type="Proteomes" id="UP001146120"/>
    </source>
</evidence>
<reference evidence="7" key="2">
    <citation type="journal article" date="2023" name="Microbiol Resour">
        <title>Decontamination and Annotation of the Draft Genome Sequence of the Oomycete Lagenidium giganteum ARSEF 373.</title>
        <authorList>
            <person name="Morgan W.R."/>
            <person name="Tartar A."/>
        </authorList>
    </citation>
    <scope>NUCLEOTIDE SEQUENCE</scope>
    <source>
        <strain evidence="7">ARSEF 373</strain>
    </source>
</reference>
<feature type="compositionally biased region" description="Polar residues" evidence="4">
    <location>
        <begin position="2000"/>
        <end position="2013"/>
    </location>
</feature>
<dbReference type="PRINTS" id="PR01217">
    <property type="entry name" value="PRICHEXTENSN"/>
</dbReference>
<evidence type="ECO:0000256" key="3">
    <source>
        <dbReference type="SAM" id="Coils"/>
    </source>
</evidence>
<feature type="region of interest" description="Disordered" evidence="4">
    <location>
        <begin position="1669"/>
        <end position="1688"/>
    </location>
</feature>
<proteinExistence type="predicted"/>
<dbReference type="PROSITE" id="PS00018">
    <property type="entry name" value="EF_HAND_1"/>
    <property type="match status" value="3"/>
</dbReference>
<dbReference type="EMBL" id="DAKRPA010000006">
    <property type="protein sequence ID" value="DBA04666.1"/>
    <property type="molecule type" value="Genomic_DNA"/>
</dbReference>
<keyword evidence="1" id="KW-0677">Repeat</keyword>
<feature type="compositionally biased region" description="Pro residues" evidence="4">
    <location>
        <begin position="981"/>
        <end position="990"/>
    </location>
</feature>